<dbReference type="PROSITE" id="PS50240">
    <property type="entry name" value="TRYPSIN_DOM"/>
    <property type="match status" value="1"/>
</dbReference>
<evidence type="ECO:0000313" key="4">
    <source>
        <dbReference type="EMBL" id="GBO02413.1"/>
    </source>
</evidence>
<dbReference type="GO" id="GO:0004252">
    <property type="term" value="F:serine-type endopeptidase activity"/>
    <property type="evidence" value="ECO:0007669"/>
    <property type="project" value="InterPro"/>
</dbReference>
<name>A0A4Y2TP57_ARAVE</name>
<dbReference type="Proteomes" id="UP000499080">
    <property type="component" value="Unassembled WGS sequence"/>
</dbReference>
<feature type="domain" description="Peptidase S1" evidence="3">
    <location>
        <begin position="1"/>
        <end position="147"/>
    </location>
</feature>
<dbReference type="InterPro" id="IPR009003">
    <property type="entry name" value="Peptidase_S1_PA"/>
</dbReference>
<evidence type="ECO:0000256" key="2">
    <source>
        <dbReference type="ARBA" id="ARBA00024195"/>
    </source>
</evidence>
<evidence type="ECO:0000313" key="5">
    <source>
        <dbReference type="Proteomes" id="UP000499080"/>
    </source>
</evidence>
<comment type="similarity">
    <text evidence="2">Belongs to the peptidase S1 family. CLIP subfamily.</text>
</comment>
<dbReference type="PROSITE" id="PS00134">
    <property type="entry name" value="TRYPSIN_HIS"/>
    <property type="match status" value="1"/>
</dbReference>
<dbReference type="OrthoDB" id="5565075at2759"/>
<dbReference type="SMART" id="SM00020">
    <property type="entry name" value="Tryp_SPc"/>
    <property type="match status" value="1"/>
</dbReference>
<keyword evidence="1" id="KW-1015">Disulfide bond</keyword>
<dbReference type="Gene3D" id="2.40.10.10">
    <property type="entry name" value="Trypsin-like serine proteases"/>
    <property type="match status" value="1"/>
</dbReference>
<reference evidence="4 5" key="1">
    <citation type="journal article" date="2019" name="Sci. Rep.">
        <title>Orb-weaving spider Araneus ventricosus genome elucidates the spidroin gene catalogue.</title>
        <authorList>
            <person name="Kono N."/>
            <person name="Nakamura H."/>
            <person name="Ohtoshi R."/>
            <person name="Moran D.A.P."/>
            <person name="Shinohara A."/>
            <person name="Yoshida Y."/>
            <person name="Fujiwara M."/>
            <person name="Mori M."/>
            <person name="Tomita M."/>
            <person name="Arakawa K."/>
        </authorList>
    </citation>
    <scope>NUCLEOTIDE SEQUENCE [LARGE SCALE GENOMIC DNA]</scope>
</reference>
<dbReference type="AlphaFoldDB" id="A0A4Y2TP57"/>
<organism evidence="4 5">
    <name type="scientific">Araneus ventricosus</name>
    <name type="common">Orbweaver spider</name>
    <name type="synonym">Epeira ventricosa</name>
    <dbReference type="NCBI Taxonomy" id="182803"/>
    <lineage>
        <taxon>Eukaryota</taxon>
        <taxon>Metazoa</taxon>
        <taxon>Ecdysozoa</taxon>
        <taxon>Arthropoda</taxon>
        <taxon>Chelicerata</taxon>
        <taxon>Arachnida</taxon>
        <taxon>Araneae</taxon>
        <taxon>Araneomorphae</taxon>
        <taxon>Entelegynae</taxon>
        <taxon>Araneoidea</taxon>
        <taxon>Araneidae</taxon>
        <taxon>Araneus</taxon>
    </lineage>
</organism>
<dbReference type="SUPFAM" id="SSF50494">
    <property type="entry name" value="Trypsin-like serine proteases"/>
    <property type="match status" value="1"/>
</dbReference>
<evidence type="ECO:0000259" key="3">
    <source>
        <dbReference type="PROSITE" id="PS50240"/>
    </source>
</evidence>
<gene>
    <name evidence="4" type="ORF">AVEN_144130_1</name>
</gene>
<dbReference type="InterPro" id="IPR043504">
    <property type="entry name" value="Peptidase_S1_PA_chymotrypsin"/>
</dbReference>
<dbReference type="Pfam" id="PF00089">
    <property type="entry name" value="Trypsin"/>
    <property type="match status" value="1"/>
</dbReference>
<evidence type="ECO:0000256" key="1">
    <source>
        <dbReference type="ARBA" id="ARBA00023157"/>
    </source>
</evidence>
<dbReference type="InterPro" id="IPR051487">
    <property type="entry name" value="Ser/Thr_Proteases_Immune/Dev"/>
</dbReference>
<dbReference type="InterPro" id="IPR001254">
    <property type="entry name" value="Trypsin_dom"/>
</dbReference>
<dbReference type="InterPro" id="IPR001314">
    <property type="entry name" value="Peptidase_S1A"/>
</dbReference>
<dbReference type="PANTHER" id="PTHR24256">
    <property type="entry name" value="TRYPTASE-RELATED"/>
    <property type="match status" value="1"/>
</dbReference>
<keyword evidence="5" id="KW-1185">Reference proteome</keyword>
<sequence>MRKYPWIVLMEGVGVRCTGALISSDFVLTAAHCVYVVNVDSKQKLQVKNSQDEKPLYRLREPSEIIVKLVPETQGVIEENHTVSKVIPHPKYPRNSSFVAGMYDIALLQLEKKLTCGPVYPVPICVHHPEKPTLREGVVTAISDKGKCGITDLTFTMCVLGLESSQTVCTVSKSSIDIAL</sequence>
<protein>
    <recommendedName>
        <fullName evidence="3">Peptidase S1 domain-containing protein</fullName>
    </recommendedName>
</protein>
<accession>A0A4Y2TP57</accession>
<comment type="caution">
    <text evidence="4">The sequence shown here is derived from an EMBL/GenBank/DDBJ whole genome shotgun (WGS) entry which is preliminary data.</text>
</comment>
<dbReference type="PRINTS" id="PR00722">
    <property type="entry name" value="CHYMOTRYPSIN"/>
</dbReference>
<dbReference type="GO" id="GO:0006508">
    <property type="term" value="P:proteolysis"/>
    <property type="evidence" value="ECO:0007669"/>
    <property type="project" value="InterPro"/>
</dbReference>
<proteinExistence type="inferred from homology"/>
<dbReference type="EMBL" id="BGPR01030116">
    <property type="protein sequence ID" value="GBO02413.1"/>
    <property type="molecule type" value="Genomic_DNA"/>
</dbReference>
<dbReference type="InterPro" id="IPR018114">
    <property type="entry name" value="TRYPSIN_HIS"/>
</dbReference>